<evidence type="ECO:0000313" key="6">
    <source>
        <dbReference type="EMBL" id="GAA0172551.1"/>
    </source>
</evidence>
<dbReference type="Proteomes" id="UP001454036">
    <property type="component" value="Unassembled WGS sequence"/>
</dbReference>
<evidence type="ECO:0000313" key="7">
    <source>
        <dbReference type="Proteomes" id="UP001454036"/>
    </source>
</evidence>
<keyword evidence="4" id="KW-0456">Lyase</keyword>
<evidence type="ECO:0000256" key="5">
    <source>
        <dbReference type="ARBA" id="ARBA00023277"/>
    </source>
</evidence>
<dbReference type="Pfam" id="PF01081">
    <property type="entry name" value="Aldolase"/>
    <property type="match status" value="1"/>
</dbReference>
<dbReference type="SUPFAM" id="SSF51569">
    <property type="entry name" value="Aldolase"/>
    <property type="match status" value="1"/>
</dbReference>
<evidence type="ECO:0000256" key="1">
    <source>
        <dbReference type="ARBA" id="ARBA00004761"/>
    </source>
</evidence>
<dbReference type="Gene3D" id="3.20.20.70">
    <property type="entry name" value="Aldolase class I"/>
    <property type="match status" value="1"/>
</dbReference>
<dbReference type="PANTHER" id="PTHR30246:SF1">
    <property type="entry name" value="2-DEHYDRO-3-DEOXY-6-PHOSPHOGALACTONATE ALDOLASE-RELATED"/>
    <property type="match status" value="1"/>
</dbReference>
<gene>
    <name evidence="6" type="ORF">LIER_26356</name>
</gene>
<evidence type="ECO:0000256" key="4">
    <source>
        <dbReference type="ARBA" id="ARBA00023239"/>
    </source>
</evidence>
<name>A0AAV3RBF8_LITER</name>
<protein>
    <recommendedName>
        <fullName evidence="8">KHG/KDPG aldolase</fullName>
    </recommendedName>
</protein>
<dbReference type="PANTHER" id="PTHR30246">
    <property type="entry name" value="2-KETO-3-DEOXY-6-PHOSPHOGLUCONATE ALDOLASE"/>
    <property type="match status" value="1"/>
</dbReference>
<dbReference type="GO" id="GO:0016829">
    <property type="term" value="F:lyase activity"/>
    <property type="evidence" value="ECO:0007669"/>
    <property type="project" value="UniProtKB-KW"/>
</dbReference>
<keyword evidence="5" id="KW-0119">Carbohydrate metabolism</keyword>
<dbReference type="EMBL" id="BAABME010008183">
    <property type="protein sequence ID" value="GAA0172551.1"/>
    <property type="molecule type" value="Genomic_DNA"/>
</dbReference>
<dbReference type="AlphaFoldDB" id="A0AAV3RBF8"/>
<comment type="subunit">
    <text evidence="3">Homotrimer.</text>
</comment>
<organism evidence="6 7">
    <name type="scientific">Lithospermum erythrorhizon</name>
    <name type="common">Purple gromwell</name>
    <name type="synonym">Lithospermum officinale var. erythrorhizon</name>
    <dbReference type="NCBI Taxonomy" id="34254"/>
    <lineage>
        <taxon>Eukaryota</taxon>
        <taxon>Viridiplantae</taxon>
        <taxon>Streptophyta</taxon>
        <taxon>Embryophyta</taxon>
        <taxon>Tracheophyta</taxon>
        <taxon>Spermatophyta</taxon>
        <taxon>Magnoliopsida</taxon>
        <taxon>eudicotyledons</taxon>
        <taxon>Gunneridae</taxon>
        <taxon>Pentapetalae</taxon>
        <taxon>asterids</taxon>
        <taxon>lamiids</taxon>
        <taxon>Boraginales</taxon>
        <taxon>Boraginaceae</taxon>
        <taxon>Boraginoideae</taxon>
        <taxon>Lithospermeae</taxon>
        <taxon>Lithospermum</taxon>
    </lineage>
</organism>
<reference evidence="6 7" key="1">
    <citation type="submission" date="2024-01" db="EMBL/GenBank/DDBJ databases">
        <title>The complete chloroplast genome sequence of Lithospermum erythrorhizon: insights into the phylogenetic relationship among Boraginaceae species and the maternal lineages of purple gromwells.</title>
        <authorList>
            <person name="Okada T."/>
            <person name="Watanabe K."/>
        </authorList>
    </citation>
    <scope>NUCLEOTIDE SEQUENCE [LARGE SCALE GENOMIC DNA]</scope>
</reference>
<sequence>MALEAARAALSGGITVLEIVVSTPGVYEVLRQLELDYPTAILGVGTILDSRDAKDAIKCGVKFLMSPAIVMDIFEDVSDNQALYIPGVMTPTEILSVYNAGAKIVKVYPVSALGGVQYVAALSKPFSHIPMVASQGIKTDMIGEYIGQGASAVVLSDAIFDMAAMRDRDFTAIHHLACHASLLGSEAVKRSLDDGRQISR</sequence>
<keyword evidence="7" id="KW-1185">Reference proteome</keyword>
<evidence type="ECO:0000256" key="3">
    <source>
        <dbReference type="ARBA" id="ARBA00011233"/>
    </source>
</evidence>
<accession>A0AAV3RBF8</accession>
<comment type="caution">
    <text evidence="6">The sequence shown here is derived from an EMBL/GenBank/DDBJ whole genome shotgun (WGS) entry which is preliminary data.</text>
</comment>
<dbReference type="CDD" id="cd00452">
    <property type="entry name" value="KDPG_aldolase"/>
    <property type="match status" value="1"/>
</dbReference>
<dbReference type="InterPro" id="IPR013785">
    <property type="entry name" value="Aldolase_TIM"/>
</dbReference>
<comment type="similarity">
    <text evidence="2">Belongs to the KHG/KDPG aldolase family.</text>
</comment>
<evidence type="ECO:0008006" key="8">
    <source>
        <dbReference type="Google" id="ProtNLM"/>
    </source>
</evidence>
<evidence type="ECO:0000256" key="2">
    <source>
        <dbReference type="ARBA" id="ARBA00006906"/>
    </source>
</evidence>
<comment type="pathway">
    <text evidence="1">Carbohydrate acid metabolism.</text>
</comment>
<proteinExistence type="inferred from homology"/>
<dbReference type="InterPro" id="IPR000887">
    <property type="entry name" value="Aldlse_KDPG_KHG"/>
</dbReference>